<accession>A0ABT9Q9A9</accession>
<name>A0ABT9Q9A9_9ACTN</name>
<keyword evidence="3" id="KW-1185">Reference proteome</keyword>
<dbReference type="EMBL" id="JAUSQU010000001">
    <property type="protein sequence ID" value="MDP9842990.1"/>
    <property type="molecule type" value="Genomic_DNA"/>
</dbReference>
<evidence type="ECO:0000256" key="1">
    <source>
        <dbReference type="SAM" id="MobiDB-lite"/>
    </source>
</evidence>
<gene>
    <name evidence="2" type="ORF">J2853_002201</name>
</gene>
<comment type="caution">
    <text evidence="2">The sequence shown here is derived from an EMBL/GenBank/DDBJ whole genome shotgun (WGS) entry which is preliminary data.</text>
</comment>
<feature type="region of interest" description="Disordered" evidence="1">
    <location>
        <begin position="32"/>
        <end position="52"/>
    </location>
</feature>
<evidence type="ECO:0000313" key="2">
    <source>
        <dbReference type="EMBL" id="MDP9842990.1"/>
    </source>
</evidence>
<organism evidence="2 3">
    <name type="scientific">Streptosporangium lutulentum</name>
    <dbReference type="NCBI Taxonomy" id="1461250"/>
    <lineage>
        <taxon>Bacteria</taxon>
        <taxon>Bacillati</taxon>
        <taxon>Actinomycetota</taxon>
        <taxon>Actinomycetes</taxon>
        <taxon>Streptosporangiales</taxon>
        <taxon>Streptosporangiaceae</taxon>
        <taxon>Streptosporangium</taxon>
    </lineage>
</organism>
<sequence>MFDASVYGRAIADVDDGLDEVTTIDASTTEWADGRGIPFTGAGRAHVPAHRP</sequence>
<dbReference type="Proteomes" id="UP001225356">
    <property type="component" value="Unassembled WGS sequence"/>
</dbReference>
<evidence type="ECO:0000313" key="3">
    <source>
        <dbReference type="Proteomes" id="UP001225356"/>
    </source>
</evidence>
<proteinExistence type="predicted"/>
<dbReference type="RefSeq" id="WP_307556884.1">
    <property type="nucleotide sequence ID" value="NZ_JAUSQU010000001.1"/>
</dbReference>
<reference evidence="2 3" key="1">
    <citation type="submission" date="2023-07" db="EMBL/GenBank/DDBJ databases">
        <title>Sequencing the genomes of 1000 actinobacteria strains.</title>
        <authorList>
            <person name="Klenk H.-P."/>
        </authorList>
    </citation>
    <scope>NUCLEOTIDE SEQUENCE [LARGE SCALE GENOMIC DNA]</scope>
    <source>
        <strain evidence="2 3">DSM 46740</strain>
    </source>
</reference>
<protein>
    <submittedName>
        <fullName evidence="2">Uncharacterized protein</fullName>
    </submittedName>
</protein>